<sequence>MLSRSYKAIVIGAGPGGLAVMKSLLDVGLSKVCWIDKSFKGGRLNELYREISSNTKVGIYLDAVDSSATCRRIIDSSSKPNAMTELEKIDRDDTCQLSLAGDLIEMLEEGISKNEGVEKIKGEVEKVQLKGSTWFIGLNNHPSPLTTSRLFLCTGSQPIIPSFHLPYNPNLKILDLDRCMVKSTLPALFPKDKKSIVGVIGNSHSGVLVCRNLFEIHQEKQRELKILNFARSKIRYAIYRDDGGIVFDNTGLKGDTAQWSKEHMDNPTEDVQEVIEQIDISSKEEEVYQDRLKECTHLIYAIGYQPNTYPKMVIDGKEVNQDELIFDQGTSEFRVDGIKKVNGLYGMGIAHPEKSQDPEGHVENNVGLAKFFKFAEKNQELWKEE</sequence>
<organism evidence="1 2">
    <name type="scientific">Kwoniella europaea PYCC6329</name>
    <dbReference type="NCBI Taxonomy" id="1423913"/>
    <lineage>
        <taxon>Eukaryota</taxon>
        <taxon>Fungi</taxon>
        <taxon>Dikarya</taxon>
        <taxon>Basidiomycota</taxon>
        <taxon>Agaricomycotina</taxon>
        <taxon>Tremellomycetes</taxon>
        <taxon>Tremellales</taxon>
        <taxon>Cryptococcaceae</taxon>
        <taxon>Kwoniella</taxon>
    </lineage>
</organism>
<dbReference type="PANTHER" id="PTHR38688">
    <property type="entry name" value="PYR_REDOX_2 DOMAIN-CONTAINING PROTEIN"/>
    <property type="match status" value="1"/>
</dbReference>
<dbReference type="PRINTS" id="PR00411">
    <property type="entry name" value="PNDRDTASEI"/>
</dbReference>
<evidence type="ECO:0000313" key="2">
    <source>
        <dbReference type="Proteomes" id="UP001358614"/>
    </source>
</evidence>
<dbReference type="PANTHER" id="PTHR38688:SF1">
    <property type="entry name" value="FAD_NAD(P)-BINDING DOMAIN-CONTAINING PROTEIN"/>
    <property type="match status" value="1"/>
</dbReference>
<accession>A0AAX4KQ54</accession>
<evidence type="ECO:0008006" key="3">
    <source>
        <dbReference type="Google" id="ProtNLM"/>
    </source>
</evidence>
<dbReference type="RefSeq" id="XP_066086508.1">
    <property type="nucleotide sequence ID" value="XM_066230411.1"/>
</dbReference>
<dbReference type="EMBL" id="CP144090">
    <property type="protein sequence ID" value="WWD08541.1"/>
    <property type="molecule type" value="Genomic_DNA"/>
</dbReference>
<keyword evidence="2" id="KW-1185">Reference proteome</keyword>
<dbReference type="InterPro" id="IPR053275">
    <property type="entry name" value="Agnestin_monoxygenase"/>
</dbReference>
<dbReference type="InterPro" id="IPR036188">
    <property type="entry name" value="FAD/NAD-bd_sf"/>
</dbReference>
<dbReference type="SUPFAM" id="SSF51905">
    <property type="entry name" value="FAD/NAD(P)-binding domain"/>
    <property type="match status" value="1"/>
</dbReference>
<dbReference type="Proteomes" id="UP001358614">
    <property type="component" value="Chromosome 2"/>
</dbReference>
<protein>
    <recommendedName>
        <fullName evidence="3">FAD/NAD(P)-binding domain-containing protein</fullName>
    </recommendedName>
</protein>
<gene>
    <name evidence="1" type="ORF">V865_006653</name>
</gene>
<name>A0AAX4KQ54_9TREE</name>
<dbReference type="GeneID" id="91105454"/>
<dbReference type="Gene3D" id="3.50.50.60">
    <property type="entry name" value="FAD/NAD(P)-binding domain"/>
    <property type="match status" value="1"/>
</dbReference>
<dbReference type="KEGG" id="ker:91105454"/>
<dbReference type="AlphaFoldDB" id="A0AAX4KQ54"/>
<proteinExistence type="predicted"/>
<reference evidence="1 2" key="1">
    <citation type="submission" date="2024-01" db="EMBL/GenBank/DDBJ databases">
        <title>Comparative genomics of Cryptococcus and Kwoniella reveals pathogenesis evolution and contrasting modes of karyotype evolution via chromosome fusion or intercentromeric recombination.</title>
        <authorList>
            <person name="Coelho M.A."/>
            <person name="David-Palma M."/>
            <person name="Shea T."/>
            <person name="Bowers K."/>
            <person name="McGinley-Smith S."/>
            <person name="Mohammad A.W."/>
            <person name="Gnirke A."/>
            <person name="Yurkov A.M."/>
            <person name="Nowrousian M."/>
            <person name="Sun S."/>
            <person name="Cuomo C.A."/>
            <person name="Heitman J."/>
        </authorList>
    </citation>
    <scope>NUCLEOTIDE SEQUENCE [LARGE SCALE GENOMIC DNA]</scope>
    <source>
        <strain evidence="1 2">PYCC6329</strain>
    </source>
</reference>
<evidence type="ECO:0000313" key="1">
    <source>
        <dbReference type="EMBL" id="WWD08541.1"/>
    </source>
</evidence>